<keyword evidence="9" id="KW-1185">Reference proteome</keyword>
<feature type="domain" description="Endoribonuclease YicC-like N-terminal" evidence="6">
    <location>
        <begin position="4"/>
        <end position="159"/>
    </location>
</feature>
<dbReference type="Pfam" id="PF08340">
    <property type="entry name" value="YicC-like_C"/>
    <property type="match status" value="1"/>
</dbReference>
<dbReference type="InterPro" id="IPR013551">
    <property type="entry name" value="YicC-like_C"/>
</dbReference>
<evidence type="ECO:0000256" key="4">
    <source>
        <dbReference type="ARBA" id="ARBA00022801"/>
    </source>
</evidence>
<evidence type="ECO:0000256" key="5">
    <source>
        <dbReference type="ARBA" id="ARBA00035648"/>
    </source>
</evidence>
<evidence type="ECO:0000259" key="7">
    <source>
        <dbReference type="Pfam" id="PF08340"/>
    </source>
</evidence>
<gene>
    <name evidence="8" type="ORF">SAMN04488003_112115</name>
</gene>
<protein>
    <submittedName>
        <fullName evidence="8">TIGR00255 family protein</fullName>
    </submittedName>
</protein>
<dbReference type="PANTHER" id="PTHR30636:SF3">
    <property type="entry name" value="UPF0701 PROTEIN YICC"/>
    <property type="match status" value="1"/>
</dbReference>
<dbReference type="GO" id="GO:0004521">
    <property type="term" value="F:RNA endonuclease activity"/>
    <property type="evidence" value="ECO:0007669"/>
    <property type="project" value="InterPro"/>
</dbReference>
<accession>A0A1H8FBJ1</accession>
<feature type="domain" description="Endoribonuclease YicC-like C-terminal" evidence="7">
    <location>
        <begin position="180"/>
        <end position="295"/>
    </location>
</feature>
<evidence type="ECO:0000256" key="1">
    <source>
        <dbReference type="ARBA" id="ARBA00001968"/>
    </source>
</evidence>
<evidence type="ECO:0000313" key="8">
    <source>
        <dbReference type="EMBL" id="SEN29079.1"/>
    </source>
</evidence>
<dbReference type="Pfam" id="PF03755">
    <property type="entry name" value="YicC-like_N"/>
    <property type="match status" value="1"/>
</dbReference>
<organism evidence="8 9">
    <name type="scientific">Loktanella fryxellensis</name>
    <dbReference type="NCBI Taxonomy" id="245187"/>
    <lineage>
        <taxon>Bacteria</taxon>
        <taxon>Pseudomonadati</taxon>
        <taxon>Pseudomonadota</taxon>
        <taxon>Alphaproteobacteria</taxon>
        <taxon>Rhodobacterales</taxon>
        <taxon>Roseobacteraceae</taxon>
        <taxon>Loktanella</taxon>
    </lineage>
</organism>
<dbReference type="RefSeq" id="WP_089903034.1">
    <property type="nucleotide sequence ID" value="NZ_FOCI01000012.1"/>
</dbReference>
<keyword evidence="3" id="KW-0255">Endonuclease</keyword>
<dbReference type="InterPro" id="IPR005229">
    <property type="entry name" value="YicC/YloC-like"/>
</dbReference>
<dbReference type="AlphaFoldDB" id="A0A1H8FBJ1"/>
<comment type="cofactor">
    <cofactor evidence="1">
        <name>a divalent metal cation</name>
        <dbReference type="ChEBI" id="CHEBI:60240"/>
    </cofactor>
</comment>
<name>A0A1H8FBJ1_9RHOB</name>
<proteinExistence type="inferred from homology"/>
<dbReference type="PANTHER" id="PTHR30636">
    <property type="entry name" value="UPF0701 PROTEIN YICC"/>
    <property type="match status" value="1"/>
</dbReference>
<sequence length="295" mass="32230">MTHAMTAFASRTGQMDGASWHWDLRGLNGRGLDIRTRLPDGMDRLDQTLRTALGKALHRGSVTVTLRLTRSAQDADLALDEAQLDRVLRALDRVQERAYAAGVTLAQPTAADVLATRGVIGGAGDQDDDTGLFAALCTDIGPLLSDFTAMRAHEGAALQHIVADQLDRIKVLTADARAAATARQPRLRQSLRDAYARIMEVTAADDARLVQELAILTTRQDVTEELDRLDAHVAAAWDIIEDDAPAGRRLDFLSQEFMREANTLCAKSQDSDLTQVGLALKLVIDQLREQIQNVE</sequence>
<dbReference type="GO" id="GO:0016787">
    <property type="term" value="F:hydrolase activity"/>
    <property type="evidence" value="ECO:0007669"/>
    <property type="project" value="UniProtKB-KW"/>
</dbReference>
<evidence type="ECO:0000256" key="3">
    <source>
        <dbReference type="ARBA" id="ARBA00022759"/>
    </source>
</evidence>
<dbReference type="Proteomes" id="UP000199585">
    <property type="component" value="Unassembled WGS sequence"/>
</dbReference>
<evidence type="ECO:0000259" key="6">
    <source>
        <dbReference type="Pfam" id="PF03755"/>
    </source>
</evidence>
<keyword evidence="2" id="KW-0540">Nuclease</keyword>
<dbReference type="NCBIfam" id="TIGR00255">
    <property type="entry name" value="YicC/YloC family endoribonuclease"/>
    <property type="match status" value="1"/>
</dbReference>
<dbReference type="EMBL" id="FOCI01000012">
    <property type="protein sequence ID" value="SEN29079.1"/>
    <property type="molecule type" value="Genomic_DNA"/>
</dbReference>
<dbReference type="OrthoDB" id="9771229at2"/>
<dbReference type="InterPro" id="IPR013527">
    <property type="entry name" value="YicC-like_N"/>
</dbReference>
<comment type="similarity">
    <text evidence="5">Belongs to the YicC/YloC family.</text>
</comment>
<evidence type="ECO:0000313" key="9">
    <source>
        <dbReference type="Proteomes" id="UP000199585"/>
    </source>
</evidence>
<evidence type="ECO:0000256" key="2">
    <source>
        <dbReference type="ARBA" id="ARBA00022722"/>
    </source>
</evidence>
<keyword evidence="4" id="KW-0378">Hydrolase</keyword>
<reference evidence="8 9" key="1">
    <citation type="submission" date="2016-10" db="EMBL/GenBank/DDBJ databases">
        <authorList>
            <person name="de Groot N.N."/>
        </authorList>
    </citation>
    <scope>NUCLEOTIDE SEQUENCE [LARGE SCALE GENOMIC DNA]</scope>
    <source>
        <strain evidence="8 9">DSM 16213</strain>
    </source>
</reference>
<dbReference type="STRING" id="245187.SAMN04488003_112115"/>